<dbReference type="VEuPathDB" id="AmoebaDB:NF0049280"/>
<evidence type="ECO:0000313" key="1">
    <source>
        <dbReference type="EMBL" id="KAF0972326.1"/>
    </source>
</evidence>
<dbReference type="AlphaFoldDB" id="A0A6A5BCC0"/>
<dbReference type="GeneID" id="68116446"/>
<dbReference type="VEuPathDB" id="AmoebaDB:FDP41_009229"/>
<gene>
    <name evidence="1" type="ORF">FDP41_009229</name>
</gene>
<organism evidence="1 2">
    <name type="scientific">Naegleria fowleri</name>
    <name type="common">Brain eating amoeba</name>
    <dbReference type="NCBI Taxonomy" id="5763"/>
    <lineage>
        <taxon>Eukaryota</taxon>
        <taxon>Discoba</taxon>
        <taxon>Heterolobosea</taxon>
        <taxon>Tetramitia</taxon>
        <taxon>Eutetramitia</taxon>
        <taxon>Vahlkampfiidae</taxon>
        <taxon>Naegleria</taxon>
    </lineage>
</organism>
<keyword evidence="2" id="KW-1185">Reference proteome</keyword>
<dbReference type="OrthoDB" id="10353485at2759"/>
<evidence type="ECO:0000313" key="2">
    <source>
        <dbReference type="Proteomes" id="UP000444721"/>
    </source>
</evidence>
<sequence>MPSTSARQPLTQKEIINQEYEKEIFSEKSLQMKQYLVFDSSLDPPAMFSQYFGIIKPKGVRYWKDFFNEKLPEKPRFYIDTKDRACLLVSIEHDSVTEVIDFMLSIINNGSNHDYKFEKYITQGNAASRSLGIKIRDQVFVLRVIKPADLQ</sequence>
<comment type="caution">
    <text evidence="1">The sequence shown here is derived from an EMBL/GenBank/DDBJ whole genome shotgun (WGS) entry which is preliminary data.</text>
</comment>
<reference evidence="1 2" key="1">
    <citation type="journal article" date="2019" name="Sci. Rep.">
        <title>Nanopore sequencing improves the draft genome of the human pathogenic amoeba Naegleria fowleri.</title>
        <authorList>
            <person name="Liechti N."/>
            <person name="Schurch N."/>
            <person name="Bruggmann R."/>
            <person name="Wittwer M."/>
        </authorList>
    </citation>
    <scope>NUCLEOTIDE SEQUENCE [LARGE SCALE GENOMIC DNA]</scope>
    <source>
        <strain evidence="1 2">ATCC 30894</strain>
    </source>
</reference>
<accession>A0A6A5BCC0</accession>
<protein>
    <submittedName>
        <fullName evidence="1">Uncharacterized protein</fullName>
    </submittedName>
</protein>
<proteinExistence type="predicted"/>
<dbReference type="RefSeq" id="XP_044557041.1">
    <property type="nucleotide sequence ID" value="XM_044713165.1"/>
</dbReference>
<name>A0A6A5BCC0_NAEFO</name>
<dbReference type="Proteomes" id="UP000444721">
    <property type="component" value="Unassembled WGS sequence"/>
</dbReference>
<dbReference type="EMBL" id="VFQX01000068">
    <property type="protein sequence ID" value="KAF0972326.1"/>
    <property type="molecule type" value="Genomic_DNA"/>
</dbReference>
<dbReference type="VEuPathDB" id="AmoebaDB:NfTy_060790"/>